<dbReference type="EMBL" id="VSRR010000476">
    <property type="protein sequence ID" value="MPC16074.1"/>
    <property type="molecule type" value="Genomic_DNA"/>
</dbReference>
<feature type="region of interest" description="Disordered" evidence="1">
    <location>
        <begin position="79"/>
        <end position="139"/>
    </location>
</feature>
<sequence length="303" mass="33872">MKGDQERREETRKAMISVYTTTTNITFITITSSSSSSSSSWSSSSSITHSGRRKGKSVIILALLSFLCQVFTPLPKPTALHHSRPARLSHPAHSHSHTHSRHLSSATRIVVSSSRRRKRRRKEECKVAAADRTSRDSISKQGEVVRAGMSRTPYLTLGTRRHRTMKKNQPVSHQYITSTKHSDLAVRCPQASAVSETVISGFPRAGTVVFLLQCFGSMPLVYLCVVAYKSIVADHETGETLKFSNNLFRRQKRRHLSESCGMYNLFGGGAVWLTSVWTGREGSRTRIRHAKVHDKGRLLLTLL</sequence>
<dbReference type="AlphaFoldDB" id="A0A5B7D4W9"/>
<accession>A0A5B7D4W9</accession>
<evidence type="ECO:0000313" key="2">
    <source>
        <dbReference type="EMBL" id="MPC16074.1"/>
    </source>
</evidence>
<feature type="compositionally biased region" description="Basic residues" evidence="1">
    <location>
        <begin position="79"/>
        <end position="102"/>
    </location>
</feature>
<evidence type="ECO:0000256" key="1">
    <source>
        <dbReference type="SAM" id="MobiDB-lite"/>
    </source>
</evidence>
<dbReference type="Proteomes" id="UP000324222">
    <property type="component" value="Unassembled WGS sequence"/>
</dbReference>
<protein>
    <submittedName>
        <fullName evidence="2">Uncharacterized protein</fullName>
    </submittedName>
</protein>
<reference evidence="2 3" key="1">
    <citation type="submission" date="2019-05" db="EMBL/GenBank/DDBJ databases">
        <title>Another draft genome of Portunus trituberculatus and its Hox gene families provides insights of decapod evolution.</title>
        <authorList>
            <person name="Jeong J.-H."/>
            <person name="Song I."/>
            <person name="Kim S."/>
            <person name="Choi T."/>
            <person name="Kim D."/>
            <person name="Ryu S."/>
            <person name="Kim W."/>
        </authorList>
    </citation>
    <scope>NUCLEOTIDE SEQUENCE [LARGE SCALE GENOMIC DNA]</scope>
    <source>
        <tissue evidence="2">Muscle</tissue>
    </source>
</reference>
<comment type="caution">
    <text evidence="2">The sequence shown here is derived from an EMBL/GenBank/DDBJ whole genome shotgun (WGS) entry which is preliminary data.</text>
</comment>
<organism evidence="2 3">
    <name type="scientific">Portunus trituberculatus</name>
    <name type="common">Swimming crab</name>
    <name type="synonym">Neptunus trituberculatus</name>
    <dbReference type="NCBI Taxonomy" id="210409"/>
    <lineage>
        <taxon>Eukaryota</taxon>
        <taxon>Metazoa</taxon>
        <taxon>Ecdysozoa</taxon>
        <taxon>Arthropoda</taxon>
        <taxon>Crustacea</taxon>
        <taxon>Multicrustacea</taxon>
        <taxon>Malacostraca</taxon>
        <taxon>Eumalacostraca</taxon>
        <taxon>Eucarida</taxon>
        <taxon>Decapoda</taxon>
        <taxon>Pleocyemata</taxon>
        <taxon>Brachyura</taxon>
        <taxon>Eubrachyura</taxon>
        <taxon>Portunoidea</taxon>
        <taxon>Portunidae</taxon>
        <taxon>Portuninae</taxon>
        <taxon>Portunus</taxon>
    </lineage>
</organism>
<proteinExistence type="predicted"/>
<keyword evidence="3" id="KW-1185">Reference proteome</keyword>
<gene>
    <name evidence="2" type="ORF">E2C01_008887</name>
</gene>
<name>A0A5B7D4W9_PORTR</name>
<evidence type="ECO:0000313" key="3">
    <source>
        <dbReference type="Proteomes" id="UP000324222"/>
    </source>
</evidence>